<evidence type="ECO:0000313" key="1">
    <source>
        <dbReference type="EMBL" id="KAK8773148.1"/>
    </source>
</evidence>
<keyword evidence="2" id="KW-1185">Reference proteome</keyword>
<gene>
    <name evidence="1" type="ORF">V5799_012319</name>
</gene>
<organism evidence="1 2">
    <name type="scientific">Amblyomma americanum</name>
    <name type="common">Lone star tick</name>
    <dbReference type="NCBI Taxonomy" id="6943"/>
    <lineage>
        <taxon>Eukaryota</taxon>
        <taxon>Metazoa</taxon>
        <taxon>Ecdysozoa</taxon>
        <taxon>Arthropoda</taxon>
        <taxon>Chelicerata</taxon>
        <taxon>Arachnida</taxon>
        <taxon>Acari</taxon>
        <taxon>Parasitiformes</taxon>
        <taxon>Ixodida</taxon>
        <taxon>Ixodoidea</taxon>
        <taxon>Ixodidae</taxon>
        <taxon>Amblyomminae</taxon>
        <taxon>Amblyomma</taxon>
    </lineage>
</organism>
<dbReference type="Proteomes" id="UP001321473">
    <property type="component" value="Unassembled WGS sequence"/>
</dbReference>
<dbReference type="AlphaFoldDB" id="A0AAQ4EES5"/>
<proteinExistence type="predicted"/>
<comment type="caution">
    <text evidence="1">The sequence shown here is derived from an EMBL/GenBank/DDBJ whole genome shotgun (WGS) entry which is preliminary data.</text>
</comment>
<evidence type="ECO:0000313" key="2">
    <source>
        <dbReference type="Proteomes" id="UP001321473"/>
    </source>
</evidence>
<protein>
    <submittedName>
        <fullName evidence="1">Uncharacterized protein</fullName>
    </submittedName>
</protein>
<accession>A0AAQ4EES5</accession>
<sequence>MARVGACEPPPVGRAASYATSSTLPSPAIWTVHGSTLSPSYAVSGAGVGYDGPMPASVIALSDTRSMTTSRVPPSGGPAQHAYYEITVSSVRALATRAVRPGHLHRLRRGLVFGNYLNTGLVTKRPHE</sequence>
<dbReference type="EMBL" id="JARKHS020017296">
    <property type="protein sequence ID" value="KAK8773148.1"/>
    <property type="molecule type" value="Genomic_DNA"/>
</dbReference>
<name>A0AAQ4EES5_AMBAM</name>
<reference evidence="1 2" key="1">
    <citation type="journal article" date="2023" name="Arcadia Sci">
        <title>De novo assembly of a long-read Amblyomma americanum tick genome.</title>
        <authorList>
            <person name="Chou S."/>
            <person name="Poskanzer K.E."/>
            <person name="Rollins M."/>
            <person name="Thuy-Boun P.S."/>
        </authorList>
    </citation>
    <scope>NUCLEOTIDE SEQUENCE [LARGE SCALE GENOMIC DNA]</scope>
    <source>
        <strain evidence="1">F_SG_1</strain>
        <tissue evidence="1">Salivary glands</tissue>
    </source>
</reference>